<dbReference type="PANTHER" id="PTHR38440:SF1">
    <property type="entry name" value="UPF0398 PROTEIN SPR0331"/>
    <property type="match status" value="1"/>
</dbReference>
<dbReference type="Pfam" id="PF06908">
    <property type="entry name" value="YpsA"/>
    <property type="match status" value="1"/>
</dbReference>
<dbReference type="OrthoDB" id="2301957at2"/>
<dbReference type="Proteomes" id="UP000185655">
    <property type="component" value="Unassembled WGS sequence"/>
</dbReference>
<dbReference type="NCBIfam" id="NF010181">
    <property type="entry name" value="PRK13660.1"/>
    <property type="match status" value="1"/>
</dbReference>
<dbReference type="STRING" id="1122154.SAMN02746068_00451"/>
<sequence>MKTLLIVGYNAFDLGIFDEKDMKLKVIKRAIRKNLESFAADGLEWLIFSGHLGFEYWVLEVANEMKEDYDFKFATIFPFKTHGQNWNEGNQAKLALFKQVDFVQYAYDAYQNAGQFREYHHFLISNANGAFVFYDEENETKLKYLVAQLNQADNFPVRMLRFDALQDIADEMADEMNQD</sequence>
<organism evidence="2 3">
    <name type="scientific">Pseudolactococcus chungangensis CAU 28 = DSM 22330</name>
    <dbReference type="NCBI Taxonomy" id="1122154"/>
    <lineage>
        <taxon>Bacteria</taxon>
        <taxon>Bacillati</taxon>
        <taxon>Bacillota</taxon>
        <taxon>Bacilli</taxon>
        <taxon>Lactobacillales</taxon>
        <taxon>Streptococcaceae</taxon>
        <taxon>Pseudolactococcus</taxon>
    </lineage>
</organism>
<dbReference type="EMBL" id="JXJT01000002">
    <property type="protein sequence ID" value="PCS04596.1"/>
    <property type="molecule type" value="Genomic_DNA"/>
</dbReference>
<dbReference type="SUPFAM" id="SSF102405">
    <property type="entry name" value="MCP/YpsA-like"/>
    <property type="match status" value="1"/>
</dbReference>
<dbReference type="PANTHER" id="PTHR38440">
    <property type="entry name" value="UPF0398 PROTEIN YPSA"/>
    <property type="match status" value="1"/>
</dbReference>
<proteinExistence type="predicted"/>
<evidence type="ECO:0000313" key="4">
    <source>
        <dbReference type="Proteomes" id="UP000218979"/>
    </source>
</evidence>
<reference evidence="1 4" key="1">
    <citation type="submission" date="2014-12" db="EMBL/GenBank/DDBJ databases">
        <title>Draft genome sequences of 10 type strains of Lactococcus.</title>
        <authorList>
            <person name="Sun Z."/>
            <person name="Zhong Z."/>
            <person name="Liu W."/>
            <person name="Zhang W."/>
            <person name="Zhang H."/>
        </authorList>
    </citation>
    <scope>NUCLEOTIDE SEQUENCE [LARGE SCALE GENOMIC DNA]</scope>
    <source>
        <strain evidence="1 4">DSM 22330</strain>
    </source>
</reference>
<evidence type="ECO:0000313" key="2">
    <source>
        <dbReference type="EMBL" id="SFZ71632.1"/>
    </source>
</evidence>
<reference evidence="2 3" key="2">
    <citation type="submission" date="2016-11" db="EMBL/GenBank/DDBJ databases">
        <authorList>
            <person name="Jaros S."/>
            <person name="Januszkiewicz K."/>
            <person name="Wedrychowicz H."/>
        </authorList>
    </citation>
    <scope>NUCLEOTIDE SEQUENCE [LARGE SCALE GENOMIC DNA]</scope>
    <source>
        <strain evidence="2 3">DSM 22330</strain>
    </source>
</reference>
<dbReference type="EMBL" id="FPKS01000002">
    <property type="protein sequence ID" value="SFZ71632.1"/>
    <property type="molecule type" value="Genomic_DNA"/>
</dbReference>
<evidence type="ECO:0000313" key="1">
    <source>
        <dbReference type="EMBL" id="PCS04596.1"/>
    </source>
</evidence>
<accession>A0A1K2H6Y1</accession>
<dbReference type="PIRSF" id="PIRSF021290">
    <property type="entry name" value="DUF1273"/>
    <property type="match status" value="1"/>
</dbReference>
<dbReference type="Gene3D" id="3.40.50.450">
    <property type="match status" value="1"/>
</dbReference>
<protein>
    <submittedName>
        <fullName evidence="2">Uncharacterized SPBc2 prophage-derived protein YoqJ</fullName>
    </submittedName>
</protein>
<keyword evidence="4" id="KW-1185">Reference proteome</keyword>
<gene>
    <name evidence="1" type="ORF">RR45_GL000911</name>
    <name evidence="2" type="ORF">SAMN02746068_00451</name>
</gene>
<dbReference type="RefSeq" id="WP_031366566.1">
    <property type="nucleotide sequence ID" value="NZ_FPKS01000002.1"/>
</dbReference>
<evidence type="ECO:0000313" key="3">
    <source>
        <dbReference type="Proteomes" id="UP000185655"/>
    </source>
</evidence>
<dbReference type="InterPro" id="IPR010697">
    <property type="entry name" value="YspA"/>
</dbReference>
<dbReference type="Proteomes" id="UP000218979">
    <property type="component" value="Unassembled WGS sequence"/>
</dbReference>
<name>A0A1K2H6Y1_9LACT</name>
<dbReference type="AlphaFoldDB" id="A0A1K2H6Y1"/>